<proteinExistence type="predicted"/>
<dbReference type="Proteomes" id="UP000321192">
    <property type="component" value="Unassembled WGS sequence"/>
</dbReference>
<evidence type="ECO:0000313" key="2">
    <source>
        <dbReference type="Proteomes" id="UP000321192"/>
    </source>
</evidence>
<gene>
    <name evidence="1" type="ORF">E6Q80_19120</name>
</gene>
<name>A0A5C7SA19_THASP</name>
<evidence type="ECO:0000313" key="1">
    <source>
        <dbReference type="EMBL" id="TXH80192.1"/>
    </source>
</evidence>
<accession>A0A5C7SA19</accession>
<organism evidence="1 2">
    <name type="scientific">Thauera aminoaromatica</name>
    <dbReference type="NCBI Taxonomy" id="164330"/>
    <lineage>
        <taxon>Bacteria</taxon>
        <taxon>Pseudomonadati</taxon>
        <taxon>Pseudomonadota</taxon>
        <taxon>Betaproteobacteria</taxon>
        <taxon>Rhodocyclales</taxon>
        <taxon>Zoogloeaceae</taxon>
        <taxon>Thauera</taxon>
    </lineage>
</organism>
<dbReference type="AlphaFoldDB" id="A0A5C7SA19"/>
<protein>
    <submittedName>
        <fullName evidence="1">Uncharacterized protein</fullName>
    </submittedName>
</protein>
<reference evidence="1 2" key="1">
    <citation type="submission" date="2018-09" db="EMBL/GenBank/DDBJ databases">
        <title>Metagenome Assembled Genomes from an Advanced Water Purification Facility.</title>
        <authorList>
            <person name="Stamps B.W."/>
            <person name="Spear J.R."/>
        </authorList>
    </citation>
    <scope>NUCLEOTIDE SEQUENCE [LARGE SCALE GENOMIC DNA]</scope>
    <source>
        <strain evidence="1">Bin_27_1</strain>
    </source>
</reference>
<comment type="caution">
    <text evidence="1">The sequence shown here is derived from an EMBL/GenBank/DDBJ whole genome shotgun (WGS) entry which is preliminary data.</text>
</comment>
<dbReference type="EMBL" id="SSFD01000319">
    <property type="protein sequence ID" value="TXH80192.1"/>
    <property type="molecule type" value="Genomic_DNA"/>
</dbReference>
<sequence length="85" mass="9244">MIGPWFNSFLWNGPSVPAHILRRLGDAGRGVQRLRGRLQLVEGAIEVVHVEDEAGADADWRDAWADQAVEGAALQADVRHGFGQG</sequence>